<dbReference type="Pfam" id="PF00378">
    <property type="entry name" value="ECH_1"/>
    <property type="match status" value="1"/>
</dbReference>
<name>A0A814HFQ1_9BILA</name>
<dbReference type="InterPro" id="IPR029045">
    <property type="entry name" value="ClpP/crotonase-like_dom_sf"/>
</dbReference>
<dbReference type="InterPro" id="IPR001753">
    <property type="entry name" value="Enoyl-CoA_hydra/iso"/>
</dbReference>
<sequence>MAAAIQQHWKNLSISLKDAILTISMNRPKVNAMSIELLNDLEQAFNHASKNDNVKGVHLRSNFNSTFSVGADLSDMYARCSKRDRPAIEKFLFDTVARGIPSPLLCTKPVACSLDGHAIAGGLILALACDYISMGTRKPFLVGITEIADGVPFPTVPLEIIRHQLDPQLAHRLILDSNNISSTDLSIRCERSETPDDLAQKWYIVALPKLFNNTMSKAAKKTAEGKYEAAFSNQENEWHKLCIGNLDGKQYNEQYNVVTVPY</sequence>
<gene>
    <name evidence="1" type="ORF">VCS650_LOCUS15158</name>
</gene>
<dbReference type="EMBL" id="CAJNON010000130">
    <property type="protein sequence ID" value="CAF1009039.1"/>
    <property type="molecule type" value="Genomic_DNA"/>
</dbReference>
<protein>
    <submittedName>
        <fullName evidence="1">Uncharacterized protein</fullName>
    </submittedName>
</protein>
<dbReference type="GO" id="GO:0003824">
    <property type="term" value="F:catalytic activity"/>
    <property type="evidence" value="ECO:0007669"/>
    <property type="project" value="UniProtKB-ARBA"/>
</dbReference>
<dbReference type="OrthoDB" id="1696280at2759"/>
<dbReference type="PANTHER" id="PTHR11941">
    <property type="entry name" value="ENOYL-COA HYDRATASE-RELATED"/>
    <property type="match status" value="1"/>
</dbReference>
<reference evidence="1" key="1">
    <citation type="submission" date="2021-02" db="EMBL/GenBank/DDBJ databases">
        <authorList>
            <person name="Nowell W R."/>
        </authorList>
    </citation>
    <scope>NUCLEOTIDE SEQUENCE</scope>
</reference>
<organism evidence="1 2">
    <name type="scientific">Adineta steineri</name>
    <dbReference type="NCBI Taxonomy" id="433720"/>
    <lineage>
        <taxon>Eukaryota</taxon>
        <taxon>Metazoa</taxon>
        <taxon>Spiralia</taxon>
        <taxon>Gnathifera</taxon>
        <taxon>Rotifera</taxon>
        <taxon>Eurotatoria</taxon>
        <taxon>Bdelloidea</taxon>
        <taxon>Adinetida</taxon>
        <taxon>Adinetidae</taxon>
        <taxon>Adineta</taxon>
    </lineage>
</organism>
<proteinExistence type="predicted"/>
<dbReference type="AlphaFoldDB" id="A0A814HFQ1"/>
<evidence type="ECO:0000313" key="2">
    <source>
        <dbReference type="Proteomes" id="UP000663891"/>
    </source>
</evidence>
<evidence type="ECO:0000313" key="1">
    <source>
        <dbReference type="EMBL" id="CAF1009039.1"/>
    </source>
</evidence>
<dbReference type="SUPFAM" id="SSF52096">
    <property type="entry name" value="ClpP/crotonase"/>
    <property type="match status" value="1"/>
</dbReference>
<dbReference type="CDD" id="cd06558">
    <property type="entry name" value="crotonase-like"/>
    <property type="match status" value="1"/>
</dbReference>
<dbReference type="Proteomes" id="UP000663891">
    <property type="component" value="Unassembled WGS sequence"/>
</dbReference>
<dbReference type="PANTHER" id="PTHR11941:SF54">
    <property type="entry name" value="ENOYL-COA HYDRATASE, MITOCHONDRIAL"/>
    <property type="match status" value="1"/>
</dbReference>
<comment type="caution">
    <text evidence="1">The sequence shown here is derived from an EMBL/GenBank/DDBJ whole genome shotgun (WGS) entry which is preliminary data.</text>
</comment>
<dbReference type="Gene3D" id="3.90.226.10">
    <property type="entry name" value="2-enoyl-CoA Hydratase, Chain A, domain 1"/>
    <property type="match status" value="1"/>
</dbReference>
<accession>A0A814HFQ1</accession>
<dbReference type="GO" id="GO:0006635">
    <property type="term" value="P:fatty acid beta-oxidation"/>
    <property type="evidence" value="ECO:0007669"/>
    <property type="project" value="TreeGrafter"/>
</dbReference>